<keyword evidence="4 6" id="KW-1133">Transmembrane helix</keyword>
<dbReference type="Pfam" id="PF01098">
    <property type="entry name" value="FTSW_RODA_SPOVE"/>
    <property type="match status" value="1"/>
</dbReference>
<dbReference type="PROSITE" id="PS00428">
    <property type="entry name" value="FTSW_RODA_SPOVE"/>
    <property type="match status" value="1"/>
</dbReference>
<dbReference type="AlphaFoldDB" id="A0A3B1DY48"/>
<dbReference type="InterPro" id="IPR001182">
    <property type="entry name" value="FtsW/RodA"/>
</dbReference>
<protein>
    <submittedName>
        <fullName evidence="7">Rod shape-determining protein RodA</fullName>
    </submittedName>
</protein>
<dbReference type="GO" id="GO:0032153">
    <property type="term" value="C:cell division site"/>
    <property type="evidence" value="ECO:0007669"/>
    <property type="project" value="TreeGrafter"/>
</dbReference>
<comment type="subcellular location">
    <subcellularLocation>
        <location evidence="1">Membrane</location>
        <topology evidence="1">Multi-pass membrane protein</topology>
    </subcellularLocation>
</comment>
<feature type="transmembrane region" description="Helical" evidence="6">
    <location>
        <begin position="149"/>
        <end position="166"/>
    </location>
</feature>
<dbReference type="GO" id="GO:0005886">
    <property type="term" value="C:plasma membrane"/>
    <property type="evidence" value="ECO:0007669"/>
    <property type="project" value="TreeGrafter"/>
</dbReference>
<keyword evidence="3" id="KW-0133">Cell shape</keyword>
<feature type="transmembrane region" description="Helical" evidence="6">
    <location>
        <begin position="173"/>
        <end position="191"/>
    </location>
</feature>
<evidence type="ECO:0000256" key="1">
    <source>
        <dbReference type="ARBA" id="ARBA00004141"/>
    </source>
</evidence>
<feature type="transmembrane region" description="Helical" evidence="6">
    <location>
        <begin position="91"/>
        <end position="114"/>
    </location>
</feature>
<evidence type="ECO:0000256" key="3">
    <source>
        <dbReference type="ARBA" id="ARBA00022960"/>
    </source>
</evidence>
<evidence type="ECO:0000313" key="7">
    <source>
        <dbReference type="EMBL" id="VAX41344.1"/>
    </source>
</evidence>
<reference evidence="7" key="1">
    <citation type="submission" date="2018-06" db="EMBL/GenBank/DDBJ databases">
        <authorList>
            <person name="Zhirakovskaya E."/>
        </authorList>
    </citation>
    <scope>NUCLEOTIDE SEQUENCE</scope>
</reference>
<dbReference type="GO" id="GO:0051301">
    <property type="term" value="P:cell division"/>
    <property type="evidence" value="ECO:0007669"/>
    <property type="project" value="InterPro"/>
</dbReference>
<evidence type="ECO:0000256" key="4">
    <source>
        <dbReference type="ARBA" id="ARBA00022989"/>
    </source>
</evidence>
<gene>
    <name evidence="7" type="ORF">MNBD_PLANCTO02-1080</name>
</gene>
<dbReference type="PANTHER" id="PTHR30474:SF1">
    <property type="entry name" value="PEPTIDOGLYCAN GLYCOSYLTRANSFERASE MRDB"/>
    <property type="match status" value="1"/>
</dbReference>
<name>A0A3B1DY48_9ZZZZ</name>
<keyword evidence="2 6" id="KW-0812">Transmembrane</keyword>
<keyword evidence="5 6" id="KW-0472">Membrane</keyword>
<dbReference type="InterPro" id="IPR018365">
    <property type="entry name" value="Cell_cycle_FtsW-rel_CS"/>
</dbReference>
<feature type="transmembrane region" description="Helical" evidence="6">
    <location>
        <begin position="331"/>
        <end position="349"/>
    </location>
</feature>
<evidence type="ECO:0000256" key="2">
    <source>
        <dbReference type="ARBA" id="ARBA00022692"/>
    </source>
</evidence>
<dbReference type="GO" id="GO:0008360">
    <property type="term" value="P:regulation of cell shape"/>
    <property type="evidence" value="ECO:0007669"/>
    <property type="project" value="UniProtKB-KW"/>
</dbReference>
<feature type="transmembrane region" description="Helical" evidence="6">
    <location>
        <begin position="63"/>
        <end position="85"/>
    </location>
</feature>
<feature type="transmembrane region" description="Helical" evidence="6">
    <location>
        <begin position="298"/>
        <end position="319"/>
    </location>
</feature>
<sequence length="370" mass="40079">MTRIPWVIVVCTLALILIGLSGIARGDELAGSGNYFARQLVWIGLAIPVMFLVTVVSYRSLRWVSYPLFALNLLLLGIVYFMPAINGAHRWIPLGFINFQPSEVAKLTFMMALAQYLMHRKNYRSLQGLLIPFAIALLPVGLILREPDLGTSLVFLPVLFAMLFAAGARPRHLVLVCCLGIALLPALWLGMSAEQKSRVVTLFVQKDSGPAPHGDGYHLHQSKQLLSLGGKVGSEISGTATADSRAYHLPAGRTDFIFCLVGERWGLLGCLVTLGIYLLLFARGLLIAVATREPFGRLLAVGIVALLATQLLINTGMTVGLMPITGLTLPLMSYGGSSLLATSVALGLLMNISMRPGYEVTSEPFRFGDK</sequence>
<evidence type="ECO:0000256" key="6">
    <source>
        <dbReference type="SAM" id="Phobius"/>
    </source>
</evidence>
<dbReference type="EMBL" id="UOGL01000533">
    <property type="protein sequence ID" value="VAX41344.1"/>
    <property type="molecule type" value="Genomic_DNA"/>
</dbReference>
<feature type="transmembrane region" description="Helical" evidence="6">
    <location>
        <begin position="126"/>
        <end position="143"/>
    </location>
</feature>
<dbReference type="PANTHER" id="PTHR30474">
    <property type="entry name" value="CELL CYCLE PROTEIN"/>
    <property type="match status" value="1"/>
</dbReference>
<proteinExistence type="predicted"/>
<organism evidence="7">
    <name type="scientific">hydrothermal vent metagenome</name>
    <dbReference type="NCBI Taxonomy" id="652676"/>
    <lineage>
        <taxon>unclassified sequences</taxon>
        <taxon>metagenomes</taxon>
        <taxon>ecological metagenomes</taxon>
    </lineage>
</organism>
<feature type="transmembrane region" description="Helical" evidence="6">
    <location>
        <begin position="265"/>
        <end position="286"/>
    </location>
</feature>
<feature type="transmembrane region" description="Helical" evidence="6">
    <location>
        <begin position="36"/>
        <end position="56"/>
    </location>
</feature>
<evidence type="ECO:0000256" key="5">
    <source>
        <dbReference type="ARBA" id="ARBA00023136"/>
    </source>
</evidence>
<dbReference type="GO" id="GO:0015648">
    <property type="term" value="F:lipid-linked peptidoglycan transporter activity"/>
    <property type="evidence" value="ECO:0007669"/>
    <property type="project" value="TreeGrafter"/>
</dbReference>
<accession>A0A3B1DY48</accession>